<gene>
    <name evidence="3" type="ORF">GMLC_39140</name>
</gene>
<dbReference type="AlphaFoldDB" id="A0A6V8NCJ2"/>
<evidence type="ECO:0000256" key="1">
    <source>
        <dbReference type="SAM" id="MobiDB-lite"/>
    </source>
</evidence>
<feature type="domain" description="Anti-sigma-28 factor FlgM C-terminal" evidence="2">
    <location>
        <begin position="40"/>
        <end position="88"/>
    </location>
</feature>
<proteinExistence type="predicted"/>
<feature type="region of interest" description="Disordered" evidence="1">
    <location>
        <begin position="1"/>
        <end position="42"/>
    </location>
</feature>
<feature type="compositionally biased region" description="Polar residues" evidence="1">
    <location>
        <begin position="1"/>
        <end position="19"/>
    </location>
</feature>
<sequence length="93" mass="10057">MKIVPGQQQPTPISETPTSDPKPAGSSPQRPGPQAIPTGDRVRLSETAQWRLKVRPADQPERLAQLKASIAAGTYQVSSRLVAQKMLEDSVDL</sequence>
<organism evidence="3 4">
    <name type="scientific">Geomonas limicola</name>
    <dbReference type="NCBI Taxonomy" id="2740186"/>
    <lineage>
        <taxon>Bacteria</taxon>
        <taxon>Pseudomonadati</taxon>
        <taxon>Thermodesulfobacteriota</taxon>
        <taxon>Desulfuromonadia</taxon>
        <taxon>Geobacterales</taxon>
        <taxon>Geobacteraceae</taxon>
        <taxon>Geomonas</taxon>
    </lineage>
</organism>
<evidence type="ECO:0000313" key="4">
    <source>
        <dbReference type="Proteomes" id="UP000587586"/>
    </source>
</evidence>
<evidence type="ECO:0000259" key="2">
    <source>
        <dbReference type="Pfam" id="PF04316"/>
    </source>
</evidence>
<accession>A0A6V8NCJ2</accession>
<dbReference type="InterPro" id="IPR031316">
    <property type="entry name" value="FlgM_C"/>
</dbReference>
<dbReference type="InterPro" id="IPR035890">
    <property type="entry name" value="Anti-sigma-28_factor_FlgM_sf"/>
</dbReference>
<dbReference type="Pfam" id="PF04316">
    <property type="entry name" value="FlgM"/>
    <property type="match status" value="1"/>
</dbReference>
<dbReference type="Proteomes" id="UP000587586">
    <property type="component" value="Unassembled WGS sequence"/>
</dbReference>
<reference evidence="4" key="1">
    <citation type="submission" date="2020-06" db="EMBL/GenBank/DDBJ databases">
        <title>Draft genomic sequecing of Geomonas sp. Red745.</title>
        <authorList>
            <person name="Itoh H."/>
            <person name="Xu Z.X."/>
            <person name="Ushijima N."/>
            <person name="Masuda Y."/>
            <person name="Shiratori Y."/>
            <person name="Senoo K."/>
        </authorList>
    </citation>
    <scope>NUCLEOTIDE SEQUENCE [LARGE SCALE GENOMIC DNA]</scope>
    <source>
        <strain evidence="4">Red745</strain>
    </source>
</reference>
<evidence type="ECO:0000313" key="3">
    <source>
        <dbReference type="EMBL" id="GFO70335.1"/>
    </source>
</evidence>
<protein>
    <recommendedName>
        <fullName evidence="2">Anti-sigma-28 factor FlgM C-terminal domain-containing protein</fullName>
    </recommendedName>
</protein>
<dbReference type="SUPFAM" id="SSF101498">
    <property type="entry name" value="Anti-sigma factor FlgM"/>
    <property type="match status" value="1"/>
</dbReference>
<comment type="caution">
    <text evidence="3">The sequence shown here is derived from an EMBL/GenBank/DDBJ whole genome shotgun (WGS) entry which is preliminary data.</text>
</comment>
<dbReference type="RefSeq" id="WP_183362947.1">
    <property type="nucleotide sequence ID" value="NZ_BLXZ01000009.1"/>
</dbReference>
<keyword evidence="4" id="KW-1185">Reference proteome</keyword>
<name>A0A6V8NCJ2_9BACT</name>
<dbReference type="EMBL" id="BLXZ01000009">
    <property type="protein sequence ID" value="GFO70335.1"/>
    <property type="molecule type" value="Genomic_DNA"/>
</dbReference>